<dbReference type="Proteomes" id="UP000782312">
    <property type="component" value="Unassembled WGS sequence"/>
</dbReference>
<dbReference type="Pfam" id="PF04966">
    <property type="entry name" value="OprB"/>
    <property type="match status" value="1"/>
</dbReference>
<evidence type="ECO:0000256" key="2">
    <source>
        <dbReference type="RuleBase" id="RU363072"/>
    </source>
</evidence>
<dbReference type="EMBL" id="JACPUR010000007">
    <property type="protein sequence ID" value="MBI3126632.1"/>
    <property type="molecule type" value="Genomic_DNA"/>
</dbReference>
<comment type="caution">
    <text evidence="4">The sequence shown here is derived from an EMBL/GenBank/DDBJ whole genome shotgun (WGS) entry which is preliminary data.</text>
</comment>
<dbReference type="AlphaFoldDB" id="A0A932HYS3"/>
<dbReference type="GO" id="GO:0008643">
    <property type="term" value="P:carbohydrate transport"/>
    <property type="evidence" value="ECO:0007669"/>
    <property type="project" value="InterPro"/>
</dbReference>
<keyword evidence="2" id="KW-0732">Signal</keyword>
<dbReference type="InterPro" id="IPR038673">
    <property type="entry name" value="OprB_sf"/>
</dbReference>
<reference evidence="4" key="1">
    <citation type="submission" date="2020-07" db="EMBL/GenBank/DDBJ databases">
        <title>Huge and variable diversity of episymbiotic CPR bacteria and DPANN archaea in groundwater ecosystems.</title>
        <authorList>
            <person name="He C.Y."/>
            <person name="Keren R."/>
            <person name="Whittaker M."/>
            <person name="Farag I.F."/>
            <person name="Doudna J."/>
            <person name="Cate J.H.D."/>
            <person name="Banfield J.F."/>
        </authorList>
    </citation>
    <scope>NUCLEOTIDE SEQUENCE</scope>
    <source>
        <strain evidence="4">NC_groundwater_763_Ag_S-0.2um_68_21</strain>
    </source>
</reference>
<proteinExistence type="inferred from homology"/>
<comment type="similarity">
    <text evidence="1 2">Belongs to the OprB family.</text>
</comment>
<dbReference type="Gene3D" id="2.40.160.180">
    <property type="entry name" value="Carbohydrate-selective porin OprB"/>
    <property type="match status" value="1"/>
</dbReference>
<evidence type="ECO:0000256" key="3">
    <source>
        <dbReference type="SAM" id="Coils"/>
    </source>
</evidence>
<name>A0A932HYS3_UNCTE</name>
<accession>A0A932HYS3</accession>
<protein>
    <submittedName>
        <fullName evidence="4">Carbohydrate porin</fullName>
    </submittedName>
</protein>
<evidence type="ECO:0000256" key="1">
    <source>
        <dbReference type="ARBA" id="ARBA00008769"/>
    </source>
</evidence>
<feature type="signal peptide" evidence="2">
    <location>
        <begin position="1"/>
        <end position="23"/>
    </location>
</feature>
<dbReference type="GO" id="GO:0015288">
    <property type="term" value="F:porin activity"/>
    <property type="evidence" value="ECO:0007669"/>
    <property type="project" value="InterPro"/>
</dbReference>
<keyword evidence="3" id="KW-0175">Coiled coil</keyword>
<sequence>MPNVLGAALLCAAVVSWPPPAGAQPAEALQERIQSLERQLNALKEQLQAVQEEQKARKAQAERQEKQLAPLADLRKSVEALSKIEISGGATGTLQSTSGAPRSLGGDESFAGGSFDLILTYKPLNNVRLVLDLEAIGGNGPDDRFPTLAGLNGDLGTTNDTVTILEAYIEAAFLGERLVLTAGKIDLTNYVDTNAYANDETLQFLTGAFVNNAILSNPENGPGARIRYEVIPEWLYVEAGFQNGDRDRDARTTNRFFEDVYGVVEIGVTPKLLGRPGGYRVWAFADGAGQRARESGGLRRYTAHGAGVSLDQELAGWLGAFFRIGYRDSANVNYDTQAAWMAGFQIMKILPGRPEDALGLAYGEIKPAKRAAPARPVRNEKVYEVYYRWHFTDKFHLSPILQVVDDRAGEREDLFWVIGARLQVDF</sequence>
<gene>
    <name evidence="4" type="ORF">HYZ11_03405</name>
</gene>
<feature type="coiled-coil region" evidence="3">
    <location>
        <begin position="26"/>
        <end position="69"/>
    </location>
</feature>
<evidence type="ECO:0000313" key="5">
    <source>
        <dbReference type="Proteomes" id="UP000782312"/>
    </source>
</evidence>
<feature type="chain" id="PRO_5038169294" evidence="2">
    <location>
        <begin position="24"/>
        <end position="426"/>
    </location>
</feature>
<dbReference type="GO" id="GO:0016020">
    <property type="term" value="C:membrane"/>
    <property type="evidence" value="ECO:0007669"/>
    <property type="project" value="InterPro"/>
</dbReference>
<evidence type="ECO:0000313" key="4">
    <source>
        <dbReference type="EMBL" id="MBI3126632.1"/>
    </source>
</evidence>
<organism evidence="4 5">
    <name type="scientific">Tectimicrobiota bacterium</name>
    <dbReference type="NCBI Taxonomy" id="2528274"/>
    <lineage>
        <taxon>Bacteria</taxon>
        <taxon>Pseudomonadati</taxon>
        <taxon>Nitrospinota/Tectimicrobiota group</taxon>
        <taxon>Candidatus Tectimicrobiota</taxon>
    </lineage>
</organism>
<dbReference type="InterPro" id="IPR007049">
    <property type="entry name" value="Carb-sel_porin_OprB"/>
</dbReference>